<sequence>MTWHVPSTSDKSWLKHWQFCKKIGRGSVQKTKCASALNCTSHDSFFLTATISSWLSILLRSHNPSSRVSIAFLRCYLTFCVPAGKGYDREWHLLQGAQRRALTTSVDMVSRVAMYTPHVLRTPPSFRRRGRIRTLTKLEH</sequence>
<dbReference type="AlphaFoldDB" id="A0A166FB60"/>
<gene>
    <name evidence="1" type="ORF">FIBSPDRAFT_56615</name>
</gene>
<keyword evidence="2" id="KW-1185">Reference proteome</keyword>
<proteinExistence type="predicted"/>
<organism evidence="1 2">
    <name type="scientific">Athelia psychrophila</name>
    <dbReference type="NCBI Taxonomy" id="1759441"/>
    <lineage>
        <taxon>Eukaryota</taxon>
        <taxon>Fungi</taxon>
        <taxon>Dikarya</taxon>
        <taxon>Basidiomycota</taxon>
        <taxon>Agaricomycotina</taxon>
        <taxon>Agaricomycetes</taxon>
        <taxon>Agaricomycetidae</taxon>
        <taxon>Atheliales</taxon>
        <taxon>Atheliaceae</taxon>
        <taxon>Athelia</taxon>
    </lineage>
</organism>
<dbReference type="Proteomes" id="UP000076532">
    <property type="component" value="Unassembled WGS sequence"/>
</dbReference>
<evidence type="ECO:0000313" key="2">
    <source>
        <dbReference type="Proteomes" id="UP000076532"/>
    </source>
</evidence>
<name>A0A166FB60_9AGAM</name>
<evidence type="ECO:0000313" key="1">
    <source>
        <dbReference type="EMBL" id="KZP16617.1"/>
    </source>
</evidence>
<accession>A0A166FB60</accession>
<protein>
    <submittedName>
        <fullName evidence="1">Uncharacterized protein</fullName>
    </submittedName>
</protein>
<reference evidence="1 2" key="1">
    <citation type="journal article" date="2016" name="Mol. Biol. Evol.">
        <title>Comparative Genomics of Early-Diverging Mushroom-Forming Fungi Provides Insights into the Origins of Lignocellulose Decay Capabilities.</title>
        <authorList>
            <person name="Nagy L.G."/>
            <person name="Riley R."/>
            <person name="Tritt A."/>
            <person name="Adam C."/>
            <person name="Daum C."/>
            <person name="Floudas D."/>
            <person name="Sun H."/>
            <person name="Yadav J.S."/>
            <person name="Pangilinan J."/>
            <person name="Larsson K.H."/>
            <person name="Matsuura K."/>
            <person name="Barry K."/>
            <person name="Labutti K."/>
            <person name="Kuo R."/>
            <person name="Ohm R.A."/>
            <person name="Bhattacharya S.S."/>
            <person name="Shirouzu T."/>
            <person name="Yoshinaga Y."/>
            <person name="Martin F.M."/>
            <person name="Grigoriev I.V."/>
            <person name="Hibbett D.S."/>
        </authorList>
    </citation>
    <scope>NUCLEOTIDE SEQUENCE [LARGE SCALE GENOMIC DNA]</scope>
    <source>
        <strain evidence="1 2">CBS 109695</strain>
    </source>
</reference>
<dbReference type="EMBL" id="KV417591">
    <property type="protein sequence ID" value="KZP16617.1"/>
    <property type="molecule type" value="Genomic_DNA"/>
</dbReference>